<comment type="caution">
    <text evidence="6">The sequence shown here is derived from an EMBL/GenBank/DDBJ whole genome shotgun (WGS) entry which is preliminary data.</text>
</comment>
<name>A0ABR2HAM7_9EUKA</name>
<evidence type="ECO:0000256" key="2">
    <source>
        <dbReference type="ARBA" id="ARBA00022801"/>
    </source>
</evidence>
<protein>
    <recommendedName>
        <fullName evidence="8">Helicase ATP-binding domain-containing protein</fullName>
    </recommendedName>
</protein>
<keyword evidence="2" id="KW-0378">Hydrolase</keyword>
<keyword evidence="1" id="KW-0547">Nucleotide-binding</keyword>
<dbReference type="Gene3D" id="3.40.50.300">
    <property type="entry name" value="P-loop containing nucleotide triphosphate hydrolases"/>
    <property type="match status" value="1"/>
</dbReference>
<feature type="coiled-coil region" evidence="5">
    <location>
        <begin position="1381"/>
        <end position="1417"/>
    </location>
</feature>
<dbReference type="PANTHER" id="PTHR18934:SF91">
    <property type="entry name" value="PRE-MRNA-SPLICING FACTOR ATP-DEPENDENT RNA HELICASE PRP16"/>
    <property type="match status" value="1"/>
</dbReference>
<dbReference type="InterPro" id="IPR027417">
    <property type="entry name" value="P-loop_NTPase"/>
</dbReference>
<accession>A0ABR2HAM7</accession>
<evidence type="ECO:0000256" key="3">
    <source>
        <dbReference type="ARBA" id="ARBA00022806"/>
    </source>
</evidence>
<sequence length="1537" mass="179894">MSMNHIIQSISAKFLLIDELIDHYYEKVPTTIMPDLNGLVYTMKEIIAISIKNLEILNNEMIQSTFEQILKNIDTISDSIINYITFLADSLIKEGQIIKNSINDLYQCNKIFLANLGQIIDKYSNLESAEMLQNWLGLELFLFSYCVNNQPTKEIPFFNTKIVSLYKSYGKINSIENVVSVLSSFCGTGKTICLPIILLCRSLKENMNMPFFLLSEPNPKKVAIFFKQKISNFVTITTNKDDFLKEFNHFNENKKIVFGIFNPYDFLCLICNPKIIKLSRFVIDEISQRSTITDALFTKIIDFKNENLLTFPLHTVLMSSSISSSLRSLFESSSIELISLCESSQYEIIERQPIYLPFLEKIKSEIVPNEIINIINDMAMLNTEIGEGHILCYLPGFIDCEKAKNTVISSLIDNEETEIKRKIVFLNTVNTSNDSIKDFYEKVRKEYIINEELRENNKYMYDFLYFLPFNCSGLSEESFIHFVENELPKDLNKINKLIFTDTLSDPLINDKLSVVIDSGLIRENCFNYSNSVYIIKDIQASKEVMNLRKGKLGRSMKGLYIPIQIEKNIPEIETPLIQKEDLATNILLLKDIDINIENMKNLPDKPSKENIRTSLDNLIYIGAIDDENMRITEFGRNILQFQFIFIYYAAAMLIFKNEFEEDEENIAFFVGGYISIVITMSNELFREEMSAKLLKFFVKESDIATIINALNFLFKSPINEKEALKSLVESYGFSFTTILNLRSNIQKMIDIIYPTKTITEVLNIANEFIENHDGIVAIIDLFIQSIEQTYPSFPENNYATFKYINEFCGFEGNSLLTFTNFQNSEINIFRRPGWDGISIPTECYLFNISFNLNHEVNNGFLVHRATPDSKNIISTIMFDDIALNPYFRILLEIYFSDLNLTRFEYYSETQRKESYLFHFSNVGDKVYVSFISEEGESIKEKILKGAKKIIKLLPYVPRSVLVLRRDGNAVVEITSYGTQDYNASISTSCKGNLLDKKSIEYCFNNLEELAKLDSRIRICSLFVEESCEKKYFDEKKLYIINELYNNKMPPIIDVVLPRLQIIQDEIKQSQQMNRHYVLENKLKEHKDRYFDKKYRTFVTKKEESEKVYHLIENLDLDSDNGNEVSSFIENELSSKALFCYLSCNNPDDPVLTKLPITVFFKDGSYYAGKVCHDCILENLKYNLNYLFVGGRVDRNKVEGIMMKPNVIPSTESIVNEQGSESWPIIPLGLMIYVLINDEIELSSFISAWLYSVEEFTIRVMMRNRFIWCNRHTHTIFDIVKLGNKLFHCKDCENEIASMQPDEVETLKRKEEMKLQDIENRVFQEVEQQIRQNVEEKMERYQKAHQGMKIKNRQQQEDTMRKKFEFEIRNENYEVFRNDVLNAIEQEEKRKIAQEKRQKELEENKRKEDERIRRIEEERIRRYEASIQREVDYKINKLIEKQILDEETQTGIKIEPQRRKEIEIEFRKNEIEIKNEVIQERKRLIDEEIKKVNERNYHKNMMFVSKLNTCPNCKRPIIKNGGCNHMHCVCGCYFLWGG</sequence>
<dbReference type="SUPFAM" id="SSF57850">
    <property type="entry name" value="RING/U-box"/>
    <property type="match status" value="1"/>
</dbReference>
<feature type="coiled-coil region" evidence="5">
    <location>
        <begin position="1323"/>
        <end position="1357"/>
    </location>
</feature>
<evidence type="ECO:0000313" key="6">
    <source>
        <dbReference type="EMBL" id="KAK8843242.1"/>
    </source>
</evidence>
<reference evidence="6 7" key="1">
    <citation type="submission" date="2024-04" db="EMBL/GenBank/DDBJ databases">
        <title>Tritrichomonas musculus Genome.</title>
        <authorList>
            <person name="Alves-Ferreira E."/>
            <person name="Grigg M."/>
            <person name="Lorenzi H."/>
            <person name="Galac M."/>
        </authorList>
    </citation>
    <scope>NUCLEOTIDE SEQUENCE [LARGE SCALE GENOMIC DNA]</scope>
    <source>
        <strain evidence="6 7">EAF2021</strain>
    </source>
</reference>
<dbReference type="Proteomes" id="UP001470230">
    <property type="component" value="Unassembled WGS sequence"/>
</dbReference>
<gene>
    <name evidence="6" type="ORF">M9Y10_025096</name>
</gene>
<dbReference type="Gene3D" id="1.20.120.1750">
    <property type="match status" value="1"/>
</dbReference>
<dbReference type="CDD" id="cd20336">
    <property type="entry name" value="Rcat_RBR"/>
    <property type="match status" value="1"/>
</dbReference>
<evidence type="ECO:0000256" key="4">
    <source>
        <dbReference type="ARBA" id="ARBA00022840"/>
    </source>
</evidence>
<proteinExistence type="predicted"/>
<keyword evidence="4" id="KW-0067">ATP-binding</keyword>
<dbReference type="SUPFAM" id="SSF52540">
    <property type="entry name" value="P-loop containing nucleoside triphosphate hydrolases"/>
    <property type="match status" value="1"/>
</dbReference>
<keyword evidence="3" id="KW-0347">Helicase</keyword>
<organism evidence="6 7">
    <name type="scientific">Tritrichomonas musculus</name>
    <dbReference type="NCBI Taxonomy" id="1915356"/>
    <lineage>
        <taxon>Eukaryota</taxon>
        <taxon>Metamonada</taxon>
        <taxon>Parabasalia</taxon>
        <taxon>Tritrichomonadida</taxon>
        <taxon>Tritrichomonadidae</taxon>
        <taxon>Tritrichomonas</taxon>
    </lineage>
</organism>
<evidence type="ECO:0008006" key="8">
    <source>
        <dbReference type="Google" id="ProtNLM"/>
    </source>
</evidence>
<keyword evidence="5" id="KW-0175">Coiled coil</keyword>
<dbReference type="PANTHER" id="PTHR18934">
    <property type="entry name" value="ATP-DEPENDENT RNA HELICASE"/>
    <property type="match status" value="1"/>
</dbReference>
<evidence type="ECO:0000313" key="7">
    <source>
        <dbReference type="Proteomes" id="UP001470230"/>
    </source>
</evidence>
<evidence type="ECO:0000256" key="5">
    <source>
        <dbReference type="SAM" id="Coils"/>
    </source>
</evidence>
<evidence type="ECO:0000256" key="1">
    <source>
        <dbReference type="ARBA" id="ARBA00022741"/>
    </source>
</evidence>
<keyword evidence="7" id="KW-1185">Reference proteome</keyword>
<dbReference type="EMBL" id="JAPFFF010000035">
    <property type="protein sequence ID" value="KAK8843242.1"/>
    <property type="molecule type" value="Genomic_DNA"/>
</dbReference>